<organism evidence="2 3">
    <name type="scientific">Fusarium oxysporum f. sp. raphani</name>
    <dbReference type="NCBI Taxonomy" id="96318"/>
    <lineage>
        <taxon>Eukaryota</taxon>
        <taxon>Fungi</taxon>
        <taxon>Dikarya</taxon>
        <taxon>Ascomycota</taxon>
        <taxon>Pezizomycotina</taxon>
        <taxon>Sordariomycetes</taxon>
        <taxon>Hypocreomycetidae</taxon>
        <taxon>Hypocreales</taxon>
        <taxon>Nectriaceae</taxon>
        <taxon>Fusarium</taxon>
        <taxon>Fusarium oxysporum species complex</taxon>
    </lineage>
</organism>
<proteinExistence type="predicted"/>
<evidence type="ECO:0000256" key="1">
    <source>
        <dbReference type="SAM" id="MobiDB-lite"/>
    </source>
</evidence>
<evidence type="ECO:0000313" key="2">
    <source>
        <dbReference type="EMBL" id="KAG7432422.1"/>
    </source>
</evidence>
<dbReference type="Proteomes" id="UP000693942">
    <property type="component" value="Unassembled WGS sequence"/>
</dbReference>
<feature type="compositionally biased region" description="Polar residues" evidence="1">
    <location>
        <begin position="1"/>
        <end position="10"/>
    </location>
</feature>
<evidence type="ECO:0000313" key="3">
    <source>
        <dbReference type="Proteomes" id="UP000693942"/>
    </source>
</evidence>
<feature type="region of interest" description="Disordered" evidence="1">
    <location>
        <begin position="1"/>
        <end position="28"/>
    </location>
</feature>
<dbReference type="EMBL" id="JAELUR010000004">
    <property type="protein sequence ID" value="KAG7432422.1"/>
    <property type="molecule type" value="Genomic_DNA"/>
</dbReference>
<dbReference type="AlphaFoldDB" id="A0A8J5Q272"/>
<sequence>MSSESQQPRSKTPVLKLRPSVTTEQIVPRQKIKQPYGPWIAHPDLIDQELERRRHLVYFPPDVTRDEHRRRWKEEIPVLEAELEDCKPEDFDLRAVIQIVPRYDMQHTLCQSDHEQAKYLERHYIGAHMYNNLQFE</sequence>
<comment type="caution">
    <text evidence="2">The sequence shown here is derived from an EMBL/GenBank/DDBJ whole genome shotgun (WGS) entry which is preliminary data.</text>
</comment>
<protein>
    <submittedName>
        <fullName evidence="2">Uncharacterized protein</fullName>
    </submittedName>
</protein>
<name>A0A8J5Q272_FUSOX</name>
<accession>A0A8J5Q272</accession>
<reference evidence="2" key="1">
    <citation type="submission" date="2021-04" db="EMBL/GenBank/DDBJ databases">
        <title>First draft genome resource for Brassicaceae pathogens Fusarium oxysporum f. sp. raphani and Fusarium oxysporum f. sp. rapae.</title>
        <authorList>
            <person name="Asai S."/>
        </authorList>
    </citation>
    <scope>NUCLEOTIDE SEQUENCE</scope>
    <source>
        <strain evidence="2">Tf1262</strain>
    </source>
</reference>
<gene>
    <name evidence="2" type="ORF">Forpi1262_v005695</name>
</gene>